<name>A0A2I1HX52_9GLOM</name>
<gene>
    <name evidence="1" type="ORF">RhiirA4_492276</name>
</gene>
<keyword evidence="2" id="KW-1185">Reference proteome</keyword>
<evidence type="ECO:0000313" key="2">
    <source>
        <dbReference type="Proteomes" id="UP000234323"/>
    </source>
</evidence>
<sequence>MSSSGSRIAGASCAVMEWSSRGLIDGHEAGRWARSSNSSHPLLRAASGLVHRSSNAAEKAFDSFEDHRRLGHMMS</sequence>
<reference evidence="1 2" key="1">
    <citation type="submission" date="2015-10" db="EMBL/GenBank/DDBJ databases">
        <title>Genome analyses suggest a sexual origin of heterokaryosis in a supposedly ancient asexual fungus.</title>
        <authorList>
            <person name="Ropars J."/>
            <person name="Sedzielewska K."/>
            <person name="Noel J."/>
            <person name="Charron P."/>
            <person name="Farinelli L."/>
            <person name="Marton T."/>
            <person name="Kruger M."/>
            <person name="Pelin A."/>
            <person name="Brachmann A."/>
            <person name="Corradi N."/>
        </authorList>
    </citation>
    <scope>NUCLEOTIDE SEQUENCE [LARGE SCALE GENOMIC DNA]</scope>
    <source>
        <strain evidence="1 2">A4</strain>
    </source>
</reference>
<comment type="caution">
    <text evidence="1">The sequence shown here is derived from an EMBL/GenBank/DDBJ whole genome shotgun (WGS) entry which is preliminary data.</text>
</comment>
<protein>
    <submittedName>
        <fullName evidence="1">Uncharacterized protein</fullName>
    </submittedName>
</protein>
<accession>A0A2I1HX52</accession>
<proteinExistence type="predicted"/>
<evidence type="ECO:0000313" key="1">
    <source>
        <dbReference type="EMBL" id="PKY63416.1"/>
    </source>
</evidence>
<dbReference type="Proteomes" id="UP000234323">
    <property type="component" value="Unassembled WGS sequence"/>
</dbReference>
<dbReference type="EMBL" id="LLXI01010215">
    <property type="protein sequence ID" value="PKY63416.1"/>
    <property type="molecule type" value="Genomic_DNA"/>
</dbReference>
<dbReference type="AlphaFoldDB" id="A0A2I1HX52"/>
<organism evidence="1 2">
    <name type="scientific">Rhizophagus irregularis</name>
    <dbReference type="NCBI Taxonomy" id="588596"/>
    <lineage>
        <taxon>Eukaryota</taxon>
        <taxon>Fungi</taxon>
        <taxon>Fungi incertae sedis</taxon>
        <taxon>Mucoromycota</taxon>
        <taxon>Glomeromycotina</taxon>
        <taxon>Glomeromycetes</taxon>
        <taxon>Glomerales</taxon>
        <taxon>Glomeraceae</taxon>
        <taxon>Rhizophagus</taxon>
    </lineage>
</organism>